<feature type="domain" description="Hemerythrin-like" evidence="1">
    <location>
        <begin position="18"/>
        <end position="132"/>
    </location>
</feature>
<evidence type="ECO:0000259" key="1">
    <source>
        <dbReference type="Pfam" id="PF01814"/>
    </source>
</evidence>
<dbReference type="AlphaFoldDB" id="A0A4Y9T4U2"/>
<dbReference type="PANTHER" id="PTHR35585">
    <property type="entry name" value="HHE DOMAIN PROTEIN (AFU_ORTHOLOGUE AFUA_4G00730)"/>
    <property type="match status" value="1"/>
</dbReference>
<dbReference type="OrthoDB" id="8719520at2"/>
<dbReference type="RefSeq" id="WP_135188054.1">
    <property type="nucleotide sequence ID" value="NZ_SPUM01000009.1"/>
</dbReference>
<keyword evidence="3" id="KW-1185">Reference proteome</keyword>
<name>A0A4Y9T4U2_9BURK</name>
<gene>
    <name evidence="2" type="ORF">E4O92_01900</name>
</gene>
<organism evidence="2 3">
    <name type="scientific">Massilia horti</name>
    <dbReference type="NCBI Taxonomy" id="2562153"/>
    <lineage>
        <taxon>Bacteria</taxon>
        <taxon>Pseudomonadati</taxon>
        <taxon>Pseudomonadota</taxon>
        <taxon>Betaproteobacteria</taxon>
        <taxon>Burkholderiales</taxon>
        <taxon>Oxalobacteraceae</taxon>
        <taxon>Telluria group</taxon>
        <taxon>Massilia</taxon>
    </lineage>
</organism>
<evidence type="ECO:0000313" key="3">
    <source>
        <dbReference type="Proteomes" id="UP000297258"/>
    </source>
</evidence>
<sequence length="167" mass="19199">MDDPITPRNTESFPVDRPVEALLQDHNLARKLADAYLNDTSMAAKKQAAIQLVQALHAHSRLEESVFYPGVRRVDPNMISHFEEEHQKLDDVVATLMGMTMDEPQADQMVREMINMALHHIQEEEDQFFPKLQQANIDMTPIGLEMQSFEANLVHTQTQVPPPRMRR</sequence>
<protein>
    <submittedName>
        <fullName evidence="2">Hemerythrin domain-containing protein</fullName>
    </submittedName>
</protein>
<dbReference type="CDD" id="cd12108">
    <property type="entry name" value="Hr-like"/>
    <property type="match status" value="1"/>
</dbReference>
<proteinExistence type="predicted"/>
<evidence type="ECO:0000313" key="2">
    <source>
        <dbReference type="EMBL" id="TFW35569.1"/>
    </source>
</evidence>
<dbReference type="EMBL" id="SPUM01000009">
    <property type="protein sequence ID" value="TFW35569.1"/>
    <property type="molecule type" value="Genomic_DNA"/>
</dbReference>
<comment type="caution">
    <text evidence="2">The sequence shown here is derived from an EMBL/GenBank/DDBJ whole genome shotgun (WGS) entry which is preliminary data.</text>
</comment>
<dbReference type="Gene3D" id="1.20.120.520">
    <property type="entry name" value="nmb1532 protein domain like"/>
    <property type="match status" value="1"/>
</dbReference>
<dbReference type="Proteomes" id="UP000297258">
    <property type="component" value="Unassembled WGS sequence"/>
</dbReference>
<dbReference type="PANTHER" id="PTHR35585:SF1">
    <property type="entry name" value="HHE DOMAIN PROTEIN (AFU_ORTHOLOGUE AFUA_4G00730)"/>
    <property type="match status" value="1"/>
</dbReference>
<accession>A0A4Y9T4U2</accession>
<reference evidence="2 3" key="1">
    <citation type="submission" date="2019-03" db="EMBL/GenBank/DDBJ databases">
        <title>Draft genome of Massilia hortus sp. nov., a novel bacterial species of the Oxalobacteraceae family.</title>
        <authorList>
            <person name="Peta V."/>
            <person name="Raths R."/>
            <person name="Bucking H."/>
        </authorList>
    </citation>
    <scope>NUCLEOTIDE SEQUENCE [LARGE SCALE GENOMIC DNA]</scope>
    <source>
        <strain evidence="2 3">ONC3</strain>
    </source>
</reference>
<dbReference type="InterPro" id="IPR012312">
    <property type="entry name" value="Hemerythrin-like"/>
</dbReference>
<dbReference type="Pfam" id="PF01814">
    <property type="entry name" value="Hemerythrin"/>
    <property type="match status" value="1"/>
</dbReference>